<sequence length="385" mass="44154">YVYDNRTSNTMYDTDEEVRNGLEKRDNNEIDSDYDTSNIPVRKVSRGCSPIRQTTSRTRFSTTTIWEMSVDADTTLHDTDLNDDGWSYSSRSSGNTGFEPTLASSEISEGDVFDSSSDESSSISQGESTLILVLPKSKQRRFGIDHTIDSDIRSDTCDRLRREDEDEFTTDQDSELTTEEVRDETQNFSKSPKDDCKEISRKEKSIVRKLSNQQTWEKMLQKAGFGFQRRKTILKKQSIQRTVARLSSKSSTENIDLQNEKDTSHEYSGIMEENNSFGPTAEWTPPRKIGRFIRPLHKPLNLDHVTCRVPKGRSDPKDCLSRDPVYTDWARVVGRKPSKKVRDKSNKERASINNLRHEQRAQENEPRTLQMLADVMSFSSSISSR</sequence>
<reference evidence="2" key="2">
    <citation type="journal article" date="2021" name="Genome Biol. Evol.">
        <title>Developing a high-quality reference genome for a parasitic bivalve with doubly uniparental inheritance (Bivalvia: Unionida).</title>
        <authorList>
            <person name="Smith C.H."/>
        </authorList>
    </citation>
    <scope>NUCLEOTIDE SEQUENCE</scope>
    <source>
        <strain evidence="2">CHS0354</strain>
        <tissue evidence="2">Mantle</tissue>
    </source>
</reference>
<feature type="compositionally biased region" description="Low complexity" evidence="1">
    <location>
        <begin position="113"/>
        <end position="126"/>
    </location>
</feature>
<protein>
    <submittedName>
        <fullName evidence="2">Uncharacterized protein</fullName>
    </submittedName>
</protein>
<feature type="non-terminal residue" evidence="2">
    <location>
        <position position="1"/>
    </location>
</feature>
<accession>A0AAE0WDE8</accession>
<reference evidence="2" key="1">
    <citation type="journal article" date="2021" name="Genome Biol. Evol.">
        <title>A High-Quality Reference Genome for a Parasitic Bivalve with Doubly Uniparental Inheritance (Bivalvia: Unionida).</title>
        <authorList>
            <person name="Smith C.H."/>
        </authorList>
    </citation>
    <scope>NUCLEOTIDE SEQUENCE</scope>
    <source>
        <strain evidence="2">CHS0354</strain>
    </source>
</reference>
<dbReference type="Proteomes" id="UP001195483">
    <property type="component" value="Unassembled WGS sequence"/>
</dbReference>
<dbReference type="EMBL" id="JAEAOA010000587">
    <property type="protein sequence ID" value="KAK3610591.1"/>
    <property type="molecule type" value="Genomic_DNA"/>
</dbReference>
<feature type="region of interest" description="Disordered" evidence="1">
    <location>
        <begin position="87"/>
        <end position="126"/>
    </location>
</feature>
<comment type="caution">
    <text evidence="2">The sequence shown here is derived from an EMBL/GenBank/DDBJ whole genome shotgun (WGS) entry which is preliminary data.</text>
</comment>
<dbReference type="AlphaFoldDB" id="A0AAE0WDE8"/>
<organism evidence="2 3">
    <name type="scientific">Potamilus streckersoni</name>
    <dbReference type="NCBI Taxonomy" id="2493646"/>
    <lineage>
        <taxon>Eukaryota</taxon>
        <taxon>Metazoa</taxon>
        <taxon>Spiralia</taxon>
        <taxon>Lophotrochozoa</taxon>
        <taxon>Mollusca</taxon>
        <taxon>Bivalvia</taxon>
        <taxon>Autobranchia</taxon>
        <taxon>Heteroconchia</taxon>
        <taxon>Palaeoheterodonta</taxon>
        <taxon>Unionida</taxon>
        <taxon>Unionoidea</taxon>
        <taxon>Unionidae</taxon>
        <taxon>Ambleminae</taxon>
        <taxon>Lampsilini</taxon>
        <taxon>Potamilus</taxon>
    </lineage>
</organism>
<feature type="region of interest" description="Disordered" evidence="1">
    <location>
        <begin position="336"/>
        <end position="368"/>
    </location>
</feature>
<feature type="compositionally biased region" description="Basic and acidic residues" evidence="1">
    <location>
        <begin position="343"/>
        <end position="366"/>
    </location>
</feature>
<keyword evidence="3" id="KW-1185">Reference proteome</keyword>
<evidence type="ECO:0000313" key="3">
    <source>
        <dbReference type="Proteomes" id="UP001195483"/>
    </source>
</evidence>
<feature type="compositionally biased region" description="Polar residues" evidence="1">
    <location>
        <begin position="87"/>
        <end position="107"/>
    </location>
</feature>
<evidence type="ECO:0000256" key="1">
    <source>
        <dbReference type="SAM" id="MobiDB-lite"/>
    </source>
</evidence>
<name>A0AAE0WDE8_9BIVA</name>
<feature type="non-terminal residue" evidence="2">
    <location>
        <position position="385"/>
    </location>
</feature>
<proteinExistence type="predicted"/>
<gene>
    <name evidence="2" type="ORF">CHS0354_009039</name>
</gene>
<reference evidence="2" key="3">
    <citation type="submission" date="2023-05" db="EMBL/GenBank/DDBJ databases">
        <authorList>
            <person name="Smith C.H."/>
        </authorList>
    </citation>
    <scope>NUCLEOTIDE SEQUENCE</scope>
    <source>
        <strain evidence="2">CHS0354</strain>
        <tissue evidence="2">Mantle</tissue>
    </source>
</reference>
<evidence type="ECO:0000313" key="2">
    <source>
        <dbReference type="EMBL" id="KAK3610591.1"/>
    </source>
</evidence>
<feature type="compositionally biased region" description="Basic and acidic residues" evidence="1">
    <location>
        <begin position="179"/>
        <end position="197"/>
    </location>
</feature>
<feature type="compositionally biased region" description="Acidic residues" evidence="1">
    <location>
        <begin position="164"/>
        <end position="178"/>
    </location>
</feature>
<feature type="region of interest" description="Disordered" evidence="1">
    <location>
        <begin position="163"/>
        <end position="197"/>
    </location>
</feature>